<evidence type="ECO:0000256" key="2">
    <source>
        <dbReference type="ARBA" id="ARBA00022490"/>
    </source>
</evidence>
<dbReference type="Gene3D" id="3.30.360.10">
    <property type="entry name" value="Dihydrodipicolinate Reductase, domain 2"/>
    <property type="match status" value="1"/>
</dbReference>
<keyword evidence="6 13" id="KW-0560">Oxidoreductase</keyword>
<feature type="domain" description="Dihydrodipicolinate reductase N-terminal" evidence="14">
    <location>
        <begin position="2"/>
        <end position="122"/>
    </location>
</feature>
<accession>A0A8J8PFI7</accession>
<reference evidence="16" key="1">
    <citation type="submission" date="2016-03" db="EMBL/GenBank/DDBJ databases">
        <authorList>
            <person name="Borrel G."/>
            <person name="Mccann A."/>
            <person name="O'Toole P.W."/>
        </authorList>
    </citation>
    <scope>NUCLEOTIDE SEQUENCE</scope>
    <source>
        <strain evidence="16">183</strain>
    </source>
</reference>
<dbReference type="CDD" id="cd02274">
    <property type="entry name" value="DHDPR_N"/>
    <property type="match status" value="1"/>
</dbReference>
<evidence type="ECO:0000256" key="9">
    <source>
        <dbReference type="ARBA" id="ARBA00037922"/>
    </source>
</evidence>
<dbReference type="InterPro" id="IPR022663">
    <property type="entry name" value="DapB_C"/>
</dbReference>
<dbReference type="GO" id="GO:0009089">
    <property type="term" value="P:lysine biosynthetic process via diaminopimelate"/>
    <property type="evidence" value="ECO:0007669"/>
    <property type="project" value="UniProtKB-UniRule"/>
</dbReference>
<dbReference type="InterPro" id="IPR000846">
    <property type="entry name" value="DapB_N"/>
</dbReference>
<dbReference type="GO" id="GO:0050661">
    <property type="term" value="F:NADP binding"/>
    <property type="evidence" value="ECO:0007669"/>
    <property type="project" value="UniProtKB-UniRule"/>
</dbReference>
<comment type="subcellular location">
    <subcellularLocation>
        <location evidence="13">Cytoplasm</location>
    </subcellularLocation>
</comment>
<dbReference type="PANTHER" id="PTHR20836">
    <property type="entry name" value="DIHYDRODIPICOLINATE REDUCTASE"/>
    <property type="match status" value="1"/>
</dbReference>
<dbReference type="EC" id="1.17.1.8" evidence="10 13"/>
<evidence type="ECO:0000256" key="11">
    <source>
        <dbReference type="ARBA" id="ARBA00049080"/>
    </source>
</evidence>
<dbReference type="SUPFAM" id="SSF55347">
    <property type="entry name" value="Glyceraldehyde-3-phosphate dehydrogenase-like, C-terminal domain"/>
    <property type="match status" value="1"/>
</dbReference>
<dbReference type="UniPathway" id="UPA00034">
    <property type="reaction ID" value="UER00018"/>
</dbReference>
<comment type="catalytic activity">
    <reaction evidence="12 13">
        <text>(S)-2,3,4,5-tetrahydrodipicolinate + NAD(+) + H2O = (2S,4S)-4-hydroxy-2,3,4,5-tetrahydrodipicolinate + NADH + H(+)</text>
        <dbReference type="Rhea" id="RHEA:35323"/>
        <dbReference type="ChEBI" id="CHEBI:15377"/>
        <dbReference type="ChEBI" id="CHEBI:15378"/>
        <dbReference type="ChEBI" id="CHEBI:16845"/>
        <dbReference type="ChEBI" id="CHEBI:57540"/>
        <dbReference type="ChEBI" id="CHEBI:57945"/>
        <dbReference type="ChEBI" id="CHEBI:67139"/>
        <dbReference type="EC" id="1.17.1.8"/>
    </reaction>
</comment>
<keyword evidence="8 13" id="KW-0457">Lysine biosynthesis</keyword>
<dbReference type="InterPro" id="IPR036291">
    <property type="entry name" value="NAD(P)-bd_dom_sf"/>
</dbReference>
<organism evidence="16 17">
    <name type="scientific">Candidatus Methanomassiliicoccus intestinalis</name>
    <dbReference type="NCBI Taxonomy" id="1406512"/>
    <lineage>
        <taxon>Archaea</taxon>
        <taxon>Methanobacteriati</taxon>
        <taxon>Thermoplasmatota</taxon>
        <taxon>Thermoplasmata</taxon>
        <taxon>Methanomassiliicoccales</taxon>
        <taxon>Methanomassiliicoccaceae</taxon>
        <taxon>Methanomassiliicoccus</taxon>
    </lineage>
</organism>
<dbReference type="GO" id="GO:0019877">
    <property type="term" value="P:diaminopimelate biosynthetic process"/>
    <property type="evidence" value="ECO:0007669"/>
    <property type="project" value="UniProtKB-UniRule"/>
</dbReference>
<evidence type="ECO:0000313" key="17">
    <source>
        <dbReference type="Proteomes" id="UP000752814"/>
    </source>
</evidence>
<keyword evidence="4 13" id="KW-0521">NADP</keyword>
<dbReference type="GO" id="GO:0016726">
    <property type="term" value="F:oxidoreductase activity, acting on CH or CH2 groups, NAD or NADP as acceptor"/>
    <property type="evidence" value="ECO:0007669"/>
    <property type="project" value="UniProtKB-UniRule"/>
</dbReference>
<dbReference type="GO" id="GO:0008839">
    <property type="term" value="F:4-hydroxy-tetrahydrodipicolinate reductase"/>
    <property type="evidence" value="ECO:0007669"/>
    <property type="project" value="UniProtKB-UniRule"/>
</dbReference>
<gene>
    <name evidence="13" type="primary">dapB</name>
    <name evidence="16" type="ORF">A3207_04055</name>
</gene>
<evidence type="ECO:0000256" key="5">
    <source>
        <dbReference type="ARBA" id="ARBA00022915"/>
    </source>
</evidence>
<comment type="caution">
    <text evidence="13">Lacks conserved residue(s) required for the propagation of feature annotation.</text>
</comment>
<keyword evidence="7 13" id="KW-0520">NAD</keyword>
<dbReference type="EMBL" id="LVVT01000022">
    <property type="protein sequence ID" value="TQS81584.1"/>
    <property type="molecule type" value="Genomic_DNA"/>
</dbReference>
<evidence type="ECO:0000259" key="15">
    <source>
        <dbReference type="Pfam" id="PF05173"/>
    </source>
</evidence>
<dbReference type="PIRSF" id="PIRSF000161">
    <property type="entry name" value="DHPR"/>
    <property type="match status" value="1"/>
</dbReference>
<comment type="subunit">
    <text evidence="13">Homotetramer.</text>
</comment>
<comment type="caution">
    <text evidence="13">Was originally thought to be a dihydrodipicolinate reductase (DHDPR), catalyzing the conversion of dihydrodipicolinate to tetrahydrodipicolinate. However, it was shown in E.coli that the substrate of the enzymatic reaction is not dihydrodipicolinate (DHDP) but in fact (2S,4S)-4-hydroxy-2,3,4,5-tetrahydrodipicolinic acid (HTPA), the product released by the DapA-catalyzed reaction.</text>
</comment>
<dbReference type="AlphaFoldDB" id="A0A8J8PFI7"/>
<dbReference type="SUPFAM" id="SSF51735">
    <property type="entry name" value="NAD(P)-binding Rossmann-fold domains"/>
    <property type="match status" value="1"/>
</dbReference>
<evidence type="ECO:0000256" key="3">
    <source>
        <dbReference type="ARBA" id="ARBA00022605"/>
    </source>
</evidence>
<comment type="pathway">
    <text evidence="9 13">Amino-acid biosynthesis; L-lysine biosynthesis via DAP pathway; (S)-tetrahydrodipicolinate from L-aspartate: step 4/4.</text>
</comment>
<dbReference type="PROSITE" id="PS01298">
    <property type="entry name" value="DAPB"/>
    <property type="match status" value="1"/>
</dbReference>
<evidence type="ECO:0000256" key="1">
    <source>
        <dbReference type="ARBA" id="ARBA00006642"/>
    </source>
</evidence>
<evidence type="ECO:0000256" key="7">
    <source>
        <dbReference type="ARBA" id="ARBA00023027"/>
    </source>
</evidence>
<evidence type="ECO:0000256" key="8">
    <source>
        <dbReference type="ARBA" id="ARBA00023154"/>
    </source>
</evidence>
<comment type="catalytic activity">
    <reaction evidence="11 13">
        <text>(S)-2,3,4,5-tetrahydrodipicolinate + NADP(+) + H2O = (2S,4S)-4-hydroxy-2,3,4,5-tetrahydrodipicolinate + NADPH + H(+)</text>
        <dbReference type="Rhea" id="RHEA:35331"/>
        <dbReference type="ChEBI" id="CHEBI:15377"/>
        <dbReference type="ChEBI" id="CHEBI:15378"/>
        <dbReference type="ChEBI" id="CHEBI:16845"/>
        <dbReference type="ChEBI" id="CHEBI:57783"/>
        <dbReference type="ChEBI" id="CHEBI:58349"/>
        <dbReference type="ChEBI" id="CHEBI:67139"/>
        <dbReference type="EC" id="1.17.1.8"/>
    </reaction>
</comment>
<feature type="binding site" evidence="13">
    <location>
        <begin position="93"/>
        <end position="95"/>
    </location>
    <ligand>
        <name>NAD(+)</name>
        <dbReference type="ChEBI" id="CHEBI:57540"/>
    </ligand>
</feature>
<dbReference type="Pfam" id="PF01113">
    <property type="entry name" value="DapB_N"/>
    <property type="match status" value="1"/>
</dbReference>
<comment type="caution">
    <text evidence="16">The sequence shown here is derived from an EMBL/GenBank/DDBJ whole genome shotgun (WGS) entry which is preliminary data.</text>
</comment>
<evidence type="ECO:0000256" key="6">
    <source>
        <dbReference type="ARBA" id="ARBA00023002"/>
    </source>
</evidence>
<comment type="function">
    <text evidence="13">Catalyzes the conversion of 4-hydroxy-tetrahydrodipicolinate (HTPA) to tetrahydrodipicolinate.</text>
</comment>
<evidence type="ECO:0000256" key="4">
    <source>
        <dbReference type="ARBA" id="ARBA00022857"/>
    </source>
</evidence>
<dbReference type="RefSeq" id="WP_400195426.1">
    <property type="nucleotide sequence ID" value="NZ_CAYAYE010000017.1"/>
</dbReference>
<dbReference type="Proteomes" id="UP000752814">
    <property type="component" value="Unassembled WGS sequence"/>
</dbReference>
<dbReference type="PANTHER" id="PTHR20836:SF0">
    <property type="entry name" value="4-HYDROXY-TETRAHYDRODIPICOLINATE REDUCTASE 1, CHLOROPLASTIC-RELATED"/>
    <property type="match status" value="1"/>
</dbReference>
<evidence type="ECO:0000256" key="10">
    <source>
        <dbReference type="ARBA" id="ARBA00038983"/>
    </source>
</evidence>
<feature type="domain" description="Dihydrodipicolinate reductase C-terminal" evidence="15">
    <location>
        <begin position="125"/>
        <end position="257"/>
    </location>
</feature>
<feature type="binding site" evidence="13">
    <location>
        <begin position="161"/>
        <end position="162"/>
    </location>
    <ligand>
        <name>(S)-2,3,4,5-tetrahydrodipicolinate</name>
        <dbReference type="ChEBI" id="CHEBI:16845"/>
    </ligand>
</feature>
<dbReference type="InterPro" id="IPR022664">
    <property type="entry name" value="DapB_N_CS"/>
</dbReference>
<evidence type="ECO:0000256" key="13">
    <source>
        <dbReference type="HAMAP-Rule" id="MF_00102"/>
    </source>
</evidence>
<proteinExistence type="inferred from homology"/>
<dbReference type="Gene3D" id="3.40.50.720">
    <property type="entry name" value="NAD(P)-binding Rossmann-like Domain"/>
    <property type="match status" value="1"/>
</dbReference>
<dbReference type="Pfam" id="PF05173">
    <property type="entry name" value="DapB_C"/>
    <property type="match status" value="1"/>
</dbReference>
<evidence type="ECO:0000313" key="16">
    <source>
        <dbReference type="EMBL" id="TQS81584.1"/>
    </source>
</evidence>
<protein>
    <recommendedName>
        <fullName evidence="10 13">4-hydroxy-tetrahydrodipicolinate reductase</fullName>
        <shortName evidence="13">HTPA reductase</shortName>
        <ecNumber evidence="10 13">1.17.1.8</ecNumber>
    </recommendedName>
</protein>
<dbReference type="HAMAP" id="MF_00102">
    <property type="entry name" value="DapB"/>
    <property type="match status" value="1"/>
</dbReference>
<feature type="binding site" evidence="13">
    <location>
        <position position="152"/>
    </location>
    <ligand>
        <name>(S)-2,3,4,5-tetrahydrodipicolinate</name>
        <dbReference type="ChEBI" id="CHEBI:16845"/>
    </ligand>
</feature>
<dbReference type="GO" id="GO:0005737">
    <property type="term" value="C:cytoplasm"/>
    <property type="evidence" value="ECO:0007669"/>
    <property type="project" value="UniProtKB-SubCell"/>
</dbReference>
<evidence type="ECO:0000256" key="12">
    <source>
        <dbReference type="ARBA" id="ARBA00049396"/>
    </source>
</evidence>
<comment type="similarity">
    <text evidence="1 13">Belongs to the DapB family.</text>
</comment>
<dbReference type="GO" id="GO:0051287">
    <property type="term" value="F:NAD binding"/>
    <property type="evidence" value="ECO:0007669"/>
    <property type="project" value="UniProtKB-UniRule"/>
</dbReference>
<keyword evidence="2 13" id="KW-0963">Cytoplasm</keyword>
<feature type="binding site" evidence="13">
    <location>
        <begin position="119"/>
        <end position="122"/>
    </location>
    <ligand>
        <name>NAD(+)</name>
        <dbReference type="ChEBI" id="CHEBI:57540"/>
    </ligand>
</feature>
<feature type="active site" description="Proton donor/acceptor" evidence="13">
    <location>
        <position position="151"/>
    </location>
</feature>
<feature type="binding site" evidence="13">
    <location>
        <begin position="8"/>
        <end position="13"/>
    </location>
    <ligand>
        <name>NAD(+)</name>
        <dbReference type="ChEBI" id="CHEBI:57540"/>
    </ligand>
</feature>
<dbReference type="FunFam" id="3.30.360.10:FF:000004">
    <property type="entry name" value="4-hydroxy-tetrahydrodipicolinate reductase"/>
    <property type="match status" value="1"/>
</dbReference>
<name>A0A8J8PFI7_9ARCH</name>
<dbReference type="NCBIfam" id="TIGR00036">
    <property type="entry name" value="dapB"/>
    <property type="match status" value="1"/>
</dbReference>
<keyword evidence="5 13" id="KW-0220">Diaminopimelate biosynthesis</keyword>
<evidence type="ECO:0000259" key="14">
    <source>
        <dbReference type="Pfam" id="PF01113"/>
    </source>
</evidence>
<keyword evidence="3 13" id="KW-0028">Amino-acid biosynthesis</keyword>
<dbReference type="InterPro" id="IPR023940">
    <property type="entry name" value="DHDPR_bac"/>
</dbReference>
<feature type="active site" description="Proton donor" evidence="13">
    <location>
        <position position="155"/>
    </location>
</feature>
<sequence length="259" mass="27468">MISVVVGGATGKLGSLVCRLVSEQEDMKLSGAIVSEGSANIGKEILPGVRCIGADRLSEAVKDADVYVDLTSPSAIVKTLPAARRKGLNYVIGTTGIPKEVMETFEKNIAADGSGAVVTPNFSVGVNVFFKTCESLAAALKDYDIEIIETHHNQKKDAPSGTAKKAAELIAANSCKTEYLYGREGEVGARGNEICIHSVRAGDVVGEHTVIFAGNKERIELTHRAHSREAFAEGAVAAIRWIANKNSGKIHTMYEVLGL</sequence>